<comment type="subcellular location">
    <subcellularLocation>
        <location evidence="1">Virion</location>
    </subcellularLocation>
</comment>
<organism evidence="14">
    <name type="scientific">Molluscum contagiosum virus subtype 2</name>
    <name type="common">MOCV</name>
    <name type="synonym">MCVII</name>
    <dbReference type="NCBI Taxonomy" id="10281"/>
    <lineage>
        <taxon>Viruses</taxon>
        <taxon>Varidnaviria</taxon>
        <taxon>Bamfordvirae</taxon>
        <taxon>Nucleocytoviricota</taxon>
        <taxon>Pokkesviricetes</taxon>
        <taxon>Chitovirales</taxon>
        <taxon>Poxviridae</taxon>
        <taxon>Chordopoxvirinae</taxon>
        <taxon>Molluscipoxvirus</taxon>
        <taxon>Molluscipoxvirus molluscum</taxon>
        <taxon>Molluscum contagiosum virus</taxon>
    </lineage>
</organism>
<evidence type="ECO:0000256" key="6">
    <source>
        <dbReference type="ARBA" id="ARBA00022518"/>
    </source>
</evidence>
<dbReference type="Proteomes" id="UP000320664">
    <property type="component" value="Segment"/>
</dbReference>
<keyword evidence="10 12" id="KW-0804">Transcription</keyword>
<dbReference type="Pfam" id="PF05320">
    <property type="entry name" value="Pox_RNA_Pol_19"/>
    <property type="match status" value="1"/>
</dbReference>
<proteinExistence type="inferred from homology"/>
<dbReference type="GO" id="GO:0044423">
    <property type="term" value="C:virion component"/>
    <property type="evidence" value="ECO:0007669"/>
    <property type="project" value="UniProtKB-UniRule"/>
</dbReference>
<dbReference type="GO" id="GO:0000428">
    <property type="term" value="C:DNA-directed RNA polymerase complex"/>
    <property type="evidence" value="ECO:0007669"/>
    <property type="project" value="UniProtKB-UniRule"/>
</dbReference>
<reference evidence="14" key="1">
    <citation type="journal article" date="2017" name="J. Gen. Virol.">
        <title>Recombination events and variability among full-length genomes of co-circulating molluscum contagiosum virus subtypes 1 and 2.</title>
        <authorList>
            <person name="Lopez-Bueno A."/>
            <person name="Parras-Molto M."/>
            <person name="Lopez-Barrantes O."/>
            <person name="Belda S."/>
            <person name="Alejo A."/>
        </authorList>
    </citation>
    <scope>NUCLEOTIDE SEQUENCE</scope>
    <source>
        <strain evidence="14">Madrid 2016_1</strain>
    </source>
</reference>
<feature type="region of interest" description="Disordered" evidence="13">
    <location>
        <begin position="1"/>
        <end position="61"/>
    </location>
</feature>
<evidence type="ECO:0000256" key="8">
    <source>
        <dbReference type="ARBA" id="ARBA00022695"/>
    </source>
</evidence>
<dbReference type="EMBL" id="MH320556">
    <property type="protein sequence ID" value="AYO89131.1"/>
    <property type="molecule type" value="Genomic_DNA"/>
</dbReference>
<reference evidence="15" key="2">
    <citation type="journal article" date="2018" name="Viruses">
        <title>New Insights into the Evolutionary and Genomic Landscape of Molluscum Contagiosum Virus (MCV) based on Nine MCV1 and Six MCV2 Complete Genome Sequences.</title>
        <authorList>
            <person name="Zorec T."/>
            <person name="Kutnjak D."/>
            <person name="Hosnjak L."/>
            <person name="Kusar B."/>
            <person name="Trcko K."/>
            <person name="Kocjan B."/>
            <person name="Li Y."/>
            <person name="Krizmaric M."/>
            <person name="Miljkovic J."/>
            <person name="Ravnikar M."/>
            <person name="Poljak M."/>
        </authorList>
    </citation>
    <scope>NUCLEOTIDE SEQUENCE [LARGE SCALE GENOMIC DNA]</scope>
    <source>
        <strain evidence="15">MCV2_MB98</strain>
        <strain evidence="16">MCV2_MC313</strain>
        <strain evidence="17">MCV2_MC316</strain>
        <strain evidence="18">MCV2_MC332</strain>
        <strain evidence="19">MCV2_MC515</strain>
    </source>
</reference>
<evidence type="ECO:0000313" key="18">
    <source>
        <dbReference type="EMBL" id="AYO88253.1"/>
    </source>
</evidence>
<comment type="catalytic activity">
    <reaction evidence="11 12">
        <text>RNA(n) + a ribonucleoside 5'-triphosphate = RNA(n+1) + diphosphate</text>
        <dbReference type="Rhea" id="RHEA:21248"/>
        <dbReference type="Rhea" id="RHEA-COMP:14527"/>
        <dbReference type="Rhea" id="RHEA-COMP:17342"/>
        <dbReference type="ChEBI" id="CHEBI:33019"/>
        <dbReference type="ChEBI" id="CHEBI:61557"/>
        <dbReference type="ChEBI" id="CHEBI:140395"/>
        <dbReference type="EC" id="2.7.7.6"/>
    </reaction>
</comment>
<name>A0A1S7DLU6_MCV2</name>
<dbReference type="EMBL" id="MH320549">
    <property type="protein sequence ID" value="AYO87913.1"/>
    <property type="molecule type" value="Genomic_DNA"/>
</dbReference>
<evidence type="ECO:0000256" key="7">
    <source>
        <dbReference type="ARBA" id="ARBA00022679"/>
    </source>
</evidence>
<dbReference type="PIRSF" id="PIRSF000743">
    <property type="entry name" value="RPO19"/>
    <property type="match status" value="1"/>
</dbReference>
<comment type="similarity">
    <text evidence="2 12">Belongs to the poxviridae DNA-directed RNA polymerase 19 kDa subunit family.</text>
</comment>
<evidence type="ECO:0000256" key="11">
    <source>
        <dbReference type="ARBA" id="ARBA00048552"/>
    </source>
</evidence>
<evidence type="ECO:0000313" key="17">
    <source>
        <dbReference type="EMBL" id="AYO88083.1"/>
    </source>
</evidence>
<evidence type="ECO:0000256" key="4">
    <source>
        <dbReference type="ARBA" id="ARBA00016901"/>
    </source>
</evidence>
<dbReference type="GO" id="GO:0006351">
    <property type="term" value="P:DNA-templated transcription"/>
    <property type="evidence" value="ECO:0007669"/>
    <property type="project" value="InterPro"/>
</dbReference>
<gene>
    <name evidence="14" type="primary">MC108R</name>
</gene>
<dbReference type="Proteomes" id="UP000317568">
    <property type="component" value="Genome"/>
</dbReference>
<evidence type="ECO:0000256" key="13">
    <source>
        <dbReference type="SAM" id="MobiDB-lite"/>
    </source>
</evidence>
<organismHost>
    <name type="scientific">Homo sapiens</name>
    <name type="common">Human</name>
    <dbReference type="NCBI Taxonomy" id="9606"/>
</organismHost>
<dbReference type="GO" id="GO:0003677">
    <property type="term" value="F:DNA binding"/>
    <property type="evidence" value="ECO:0007669"/>
    <property type="project" value="UniProtKB-UniRule"/>
</dbReference>
<accession>A0A1S7DLU6</accession>
<dbReference type="EC" id="2.7.7.6" evidence="3 12"/>
<dbReference type="GO" id="GO:0003899">
    <property type="term" value="F:DNA-directed RNA polymerase activity"/>
    <property type="evidence" value="ECO:0007669"/>
    <property type="project" value="UniProtKB-EC"/>
</dbReference>
<evidence type="ECO:0000313" key="14">
    <source>
        <dbReference type="EMBL" id="AQY16681.1"/>
    </source>
</evidence>
<feature type="compositionally biased region" description="Acidic residues" evidence="13">
    <location>
        <begin position="22"/>
        <end position="32"/>
    </location>
</feature>
<protein>
    <recommendedName>
        <fullName evidence="4 12">DNA-directed RNA polymerase 19 kDa subunit</fullName>
        <ecNumber evidence="3 12">2.7.7.6</ecNumber>
    </recommendedName>
</protein>
<dbReference type="EMBL" id="MH320548">
    <property type="protein sequence ID" value="AYO87743.1"/>
    <property type="molecule type" value="Genomic_DNA"/>
</dbReference>
<dbReference type="Proteomes" id="UP000317891">
    <property type="component" value="Segment"/>
</dbReference>
<evidence type="ECO:0000256" key="9">
    <source>
        <dbReference type="ARBA" id="ARBA00022844"/>
    </source>
</evidence>
<keyword evidence="8 12" id="KW-0548">Nucleotidyltransferase</keyword>
<evidence type="ECO:0000256" key="5">
    <source>
        <dbReference type="ARBA" id="ARBA00022478"/>
    </source>
</evidence>
<keyword evidence="9 12" id="KW-0946">Virion</keyword>
<evidence type="ECO:0000256" key="10">
    <source>
        <dbReference type="ARBA" id="ARBA00023163"/>
    </source>
</evidence>
<keyword evidence="6" id="KW-0244">Early protein</keyword>
<evidence type="ECO:0000313" key="19">
    <source>
        <dbReference type="EMBL" id="AYO89131.1"/>
    </source>
</evidence>
<reference evidence="15" key="3">
    <citation type="submission" date="2018-05" db="EMBL/GenBank/DDBJ databases">
        <authorList>
            <person name="Zorec T.M."/>
            <person name="Hosnjak L."/>
            <person name="Kutnjak D."/>
            <person name="Kusar B."/>
            <person name="Trcko K."/>
            <person name="Kocjan B.J."/>
            <person name="Li Y."/>
            <person name="Krizmaric M."/>
            <person name="Miljkovic J."/>
            <person name="Ravnikar M."/>
            <person name="Poljak M."/>
        </authorList>
    </citation>
    <scope>NUCLEOTIDE SEQUENCE</scope>
    <source>
        <strain evidence="15">MCV2_MB98</strain>
        <strain evidence="16">MCV2_MC313</strain>
        <strain evidence="17">MCV2_MC316</strain>
        <strain evidence="18">MCV2_MC332</strain>
        <strain evidence="19">MCV2_MC515</strain>
    </source>
</reference>
<dbReference type="EMBL" id="MH320550">
    <property type="protein sequence ID" value="AYO88083.1"/>
    <property type="molecule type" value="Genomic_DNA"/>
</dbReference>
<evidence type="ECO:0000313" key="16">
    <source>
        <dbReference type="EMBL" id="AYO87913.1"/>
    </source>
</evidence>
<evidence type="ECO:0000313" key="15">
    <source>
        <dbReference type="EMBL" id="AYO87743.1"/>
    </source>
</evidence>
<dbReference type="InterPro" id="IPR007984">
    <property type="entry name" value="DNA-dir_RNA_Pol_19kDa_poxvir"/>
</dbReference>
<evidence type="ECO:0000256" key="2">
    <source>
        <dbReference type="ARBA" id="ARBA00008587"/>
    </source>
</evidence>
<comment type="function">
    <text evidence="12">Part of the DNA-dependent RNA polymerase which catalyzes the transcription of viral DNA into RNA using the four ribonucleoside triphosphates as substrates. Responsible for the transcription of early, intermediate and late genes.</text>
</comment>
<evidence type="ECO:0000256" key="3">
    <source>
        <dbReference type="ARBA" id="ARBA00012418"/>
    </source>
</evidence>
<dbReference type="EMBL" id="KY040274">
    <property type="protein sequence ID" value="AQY16681.1"/>
    <property type="molecule type" value="Genomic_DNA"/>
</dbReference>
<dbReference type="Proteomes" id="UP000319755">
    <property type="component" value="Genome"/>
</dbReference>
<dbReference type="Proteomes" id="UP000315637">
    <property type="component" value="Segment"/>
</dbReference>
<keyword evidence="5 12" id="KW-0240">DNA-directed RNA polymerase</keyword>
<evidence type="ECO:0000256" key="1">
    <source>
        <dbReference type="ARBA" id="ARBA00004328"/>
    </source>
</evidence>
<evidence type="ECO:0000256" key="12">
    <source>
        <dbReference type="PIRNR" id="PIRNR000743"/>
    </source>
</evidence>
<feature type="compositionally biased region" description="Basic and acidic residues" evidence="13">
    <location>
        <begin position="40"/>
        <end position="54"/>
    </location>
</feature>
<dbReference type="Proteomes" id="UP000320816">
    <property type="component" value="Segment"/>
</dbReference>
<keyword evidence="7 12" id="KW-0808">Transferase</keyword>
<dbReference type="EMBL" id="MH320551">
    <property type="protein sequence ID" value="AYO88253.1"/>
    <property type="molecule type" value="Genomic_DNA"/>
</dbReference>
<sequence>MENSADINDFLSGEDFSSYEEMGSDELTEPSEEGSASKPSEYKVDSRVDSRDDVETQSPPRQISERIADIKRRYTRRISLFEITGILCESFNLLQRGRLPLVSDLSDETFREEILHVVVREIEEGTCPVVIQKNGELLSVTDFDATGLRYHLDYIISIWKQQHRY</sequence>